<feature type="region of interest" description="Disordered" evidence="1">
    <location>
        <begin position="1"/>
        <end position="31"/>
    </location>
</feature>
<evidence type="ECO:0000313" key="2">
    <source>
        <dbReference type="EMBL" id="RCI14419.1"/>
    </source>
</evidence>
<evidence type="ECO:0000256" key="1">
    <source>
        <dbReference type="SAM" id="MobiDB-lite"/>
    </source>
</evidence>
<keyword evidence="3" id="KW-1185">Reference proteome</keyword>
<sequence>MRPQTAEPQTPRGEGGTTARRNNHPNRFLPHHHRASVFSSPLLSSPLLSSPLLSFISTLPISLKKKKKKPQSIRQH</sequence>
<gene>
    <name evidence="2" type="ORF">L249_6184</name>
</gene>
<feature type="compositionally biased region" description="Basic residues" evidence="1">
    <location>
        <begin position="21"/>
        <end position="31"/>
    </location>
</feature>
<dbReference type="Proteomes" id="UP000253664">
    <property type="component" value="Unassembled WGS sequence"/>
</dbReference>
<name>A0A367LJ26_9HYPO</name>
<dbReference type="EMBL" id="LKCN02000004">
    <property type="protein sequence ID" value="RCI14419.1"/>
    <property type="molecule type" value="Genomic_DNA"/>
</dbReference>
<organism evidence="2 3">
    <name type="scientific">Ophiocordyceps polyrhachis-furcata BCC 54312</name>
    <dbReference type="NCBI Taxonomy" id="1330021"/>
    <lineage>
        <taxon>Eukaryota</taxon>
        <taxon>Fungi</taxon>
        <taxon>Dikarya</taxon>
        <taxon>Ascomycota</taxon>
        <taxon>Pezizomycotina</taxon>
        <taxon>Sordariomycetes</taxon>
        <taxon>Hypocreomycetidae</taxon>
        <taxon>Hypocreales</taxon>
        <taxon>Ophiocordycipitaceae</taxon>
        <taxon>Ophiocordyceps</taxon>
    </lineage>
</organism>
<reference evidence="2 3" key="1">
    <citation type="journal article" date="2015" name="BMC Genomics">
        <title>Insights from the genome of Ophiocordyceps polyrhachis-furcata to pathogenicity and host specificity in insect fungi.</title>
        <authorList>
            <person name="Wichadakul D."/>
            <person name="Kobmoo N."/>
            <person name="Ingsriswang S."/>
            <person name="Tangphatsornruang S."/>
            <person name="Chantasingh D."/>
            <person name="Luangsa-ard J.J."/>
            <person name="Eurwilaichitr L."/>
        </authorList>
    </citation>
    <scope>NUCLEOTIDE SEQUENCE [LARGE SCALE GENOMIC DNA]</scope>
    <source>
        <strain evidence="2 3">BCC 54312</strain>
    </source>
</reference>
<evidence type="ECO:0000313" key="3">
    <source>
        <dbReference type="Proteomes" id="UP000253664"/>
    </source>
</evidence>
<feature type="non-terminal residue" evidence="2">
    <location>
        <position position="76"/>
    </location>
</feature>
<proteinExistence type="predicted"/>
<accession>A0A367LJ26</accession>
<comment type="caution">
    <text evidence="2">The sequence shown here is derived from an EMBL/GenBank/DDBJ whole genome shotgun (WGS) entry which is preliminary data.</text>
</comment>
<protein>
    <submittedName>
        <fullName evidence="2">Uncharacterized protein</fullName>
    </submittedName>
</protein>
<dbReference type="AlphaFoldDB" id="A0A367LJ26"/>